<dbReference type="Proteomes" id="UP000268908">
    <property type="component" value="Unassembled WGS sequence"/>
</dbReference>
<evidence type="ECO:0000313" key="3">
    <source>
        <dbReference type="EMBL" id="RLJ68323.1"/>
    </source>
</evidence>
<dbReference type="PANTHER" id="PTHR12526">
    <property type="entry name" value="GLYCOSYLTRANSFERASE"/>
    <property type="match status" value="1"/>
</dbReference>
<dbReference type="Gene3D" id="3.40.50.2000">
    <property type="entry name" value="Glycogen Phosphorylase B"/>
    <property type="match status" value="2"/>
</dbReference>
<dbReference type="PANTHER" id="PTHR12526:SF623">
    <property type="entry name" value="WABG"/>
    <property type="match status" value="1"/>
</dbReference>
<dbReference type="Pfam" id="PF00534">
    <property type="entry name" value="Glycos_transf_1"/>
    <property type="match status" value="1"/>
</dbReference>
<comment type="caution">
    <text evidence="3">The sequence shown here is derived from an EMBL/GenBank/DDBJ whole genome shotgun (WGS) entry which is preliminary data.</text>
</comment>
<dbReference type="AlphaFoldDB" id="A0A497XK47"/>
<organism evidence="3 4">
    <name type="scientific">Sulfurisoma sediminicola</name>
    <dbReference type="NCBI Taxonomy" id="1381557"/>
    <lineage>
        <taxon>Bacteria</taxon>
        <taxon>Pseudomonadati</taxon>
        <taxon>Pseudomonadota</taxon>
        <taxon>Betaproteobacteria</taxon>
        <taxon>Nitrosomonadales</taxon>
        <taxon>Sterolibacteriaceae</taxon>
        <taxon>Sulfurisoma</taxon>
    </lineage>
</organism>
<dbReference type="RefSeq" id="WP_121240235.1">
    <property type="nucleotide sequence ID" value="NZ_BHVV01000002.1"/>
</dbReference>
<proteinExistence type="predicted"/>
<dbReference type="InterPro" id="IPR028098">
    <property type="entry name" value="Glyco_trans_4-like_N"/>
</dbReference>
<dbReference type="CDD" id="cd03801">
    <property type="entry name" value="GT4_PimA-like"/>
    <property type="match status" value="1"/>
</dbReference>
<dbReference type="SUPFAM" id="SSF53756">
    <property type="entry name" value="UDP-Glycosyltransferase/glycogen phosphorylase"/>
    <property type="match status" value="1"/>
</dbReference>
<accession>A0A497XK47</accession>
<reference evidence="3 4" key="1">
    <citation type="submission" date="2018-10" db="EMBL/GenBank/DDBJ databases">
        <title>Genomic Encyclopedia of Type Strains, Phase IV (KMG-IV): sequencing the most valuable type-strain genomes for metagenomic binning, comparative biology and taxonomic classification.</title>
        <authorList>
            <person name="Goeker M."/>
        </authorList>
    </citation>
    <scope>NUCLEOTIDE SEQUENCE [LARGE SCALE GENOMIC DNA]</scope>
    <source>
        <strain evidence="3 4">DSM 26916</strain>
    </source>
</reference>
<dbReference type="EMBL" id="RCCI01000004">
    <property type="protein sequence ID" value="RLJ68323.1"/>
    <property type="molecule type" value="Genomic_DNA"/>
</dbReference>
<evidence type="ECO:0000259" key="2">
    <source>
        <dbReference type="Pfam" id="PF13439"/>
    </source>
</evidence>
<sequence>MKLALVRQKYTPFGGAERFVDRALGTLAGQGTEVTLLCREWSGGDASFPVEIVNPPYARLGGRKARDASFARAVQDIIATQRFDLVQAHERIPGCHIYRAGDGVHATWLELRDTARGGAARLATALSSWHRYTLAAEAAMFRHPALRAVICNSRMVRDDIARRFGVPDDRLALIHNGVDTAHFHPGLRQDHHDAFRKEVGCSETAPVILFVGSGFERKGVATLLHAMTHLPQARLWVVGRDRAQVRFERLAHKLGVSNRTRFFGPQPDVRPFYGAADLVALPTLYDPFPNAALEALACGLPLVTTTSCGAAELVRPGENGAVCAPDDAASLATALAPLLNAGPAPAQRAAARAAAEPLTLEATAGALLALYGRLLGRTGGMPPL</sequence>
<keyword evidence="4" id="KW-1185">Reference proteome</keyword>
<dbReference type="InterPro" id="IPR001296">
    <property type="entry name" value="Glyco_trans_1"/>
</dbReference>
<dbReference type="GO" id="GO:0016757">
    <property type="term" value="F:glycosyltransferase activity"/>
    <property type="evidence" value="ECO:0007669"/>
    <property type="project" value="InterPro"/>
</dbReference>
<evidence type="ECO:0000259" key="1">
    <source>
        <dbReference type="Pfam" id="PF00534"/>
    </source>
</evidence>
<keyword evidence="3" id="KW-0808">Transferase</keyword>
<dbReference type="Pfam" id="PF13439">
    <property type="entry name" value="Glyco_transf_4"/>
    <property type="match status" value="1"/>
</dbReference>
<feature type="domain" description="Glycosyl transferase family 1" evidence="1">
    <location>
        <begin position="194"/>
        <end position="345"/>
    </location>
</feature>
<dbReference type="OrthoDB" id="433681at2"/>
<name>A0A497XK47_9PROT</name>
<protein>
    <submittedName>
        <fullName evidence="3">UDP-glucose:(Heptosyl)LPS alpha-1,3-glucosyltransferase</fullName>
    </submittedName>
</protein>
<gene>
    <name evidence="3" type="ORF">DFR35_0882</name>
</gene>
<feature type="domain" description="Glycosyltransferase subfamily 4-like N-terminal" evidence="2">
    <location>
        <begin position="13"/>
        <end position="181"/>
    </location>
</feature>
<evidence type="ECO:0000313" key="4">
    <source>
        <dbReference type="Proteomes" id="UP000268908"/>
    </source>
</evidence>